<name>A0A9P7APM6_9AGAM</name>
<evidence type="ECO:0000313" key="2">
    <source>
        <dbReference type="Proteomes" id="UP000719766"/>
    </source>
</evidence>
<dbReference type="Proteomes" id="UP000719766">
    <property type="component" value="Unassembled WGS sequence"/>
</dbReference>
<protein>
    <submittedName>
        <fullName evidence="1">Uncharacterized protein</fullName>
    </submittedName>
</protein>
<dbReference type="RefSeq" id="XP_041159541.1">
    <property type="nucleotide sequence ID" value="XM_041296674.1"/>
</dbReference>
<comment type="caution">
    <text evidence="1">The sequence shown here is derived from an EMBL/GenBank/DDBJ whole genome shotgun (WGS) entry which is preliminary data.</text>
</comment>
<feature type="non-terminal residue" evidence="1">
    <location>
        <position position="1"/>
    </location>
</feature>
<accession>A0A9P7APM6</accession>
<gene>
    <name evidence="1" type="ORF">HD556DRAFT_1215633</name>
</gene>
<keyword evidence="2" id="KW-1185">Reference proteome</keyword>
<dbReference type="GeneID" id="64590438"/>
<feature type="non-terminal residue" evidence="1">
    <location>
        <position position="179"/>
    </location>
</feature>
<proteinExistence type="predicted"/>
<dbReference type="AlphaFoldDB" id="A0A9P7APM6"/>
<dbReference type="EMBL" id="JABBWE010000032">
    <property type="protein sequence ID" value="KAG1793052.1"/>
    <property type="molecule type" value="Genomic_DNA"/>
</dbReference>
<dbReference type="OrthoDB" id="2618192at2759"/>
<evidence type="ECO:0000313" key="1">
    <source>
        <dbReference type="EMBL" id="KAG1793052.1"/>
    </source>
</evidence>
<organism evidence="1 2">
    <name type="scientific">Suillus plorans</name>
    <dbReference type="NCBI Taxonomy" id="116603"/>
    <lineage>
        <taxon>Eukaryota</taxon>
        <taxon>Fungi</taxon>
        <taxon>Dikarya</taxon>
        <taxon>Basidiomycota</taxon>
        <taxon>Agaricomycotina</taxon>
        <taxon>Agaricomycetes</taxon>
        <taxon>Agaricomycetidae</taxon>
        <taxon>Boletales</taxon>
        <taxon>Suillineae</taxon>
        <taxon>Suillaceae</taxon>
        <taxon>Suillus</taxon>
    </lineage>
</organism>
<sequence>ANTRAQNALERVFGRQAACTARYDAAWGALNILAQQLGKVGWQRGLRSLHPDDIRPLIDLDIMPGQGRRKLTWIWTMSGVDSSGDGTDEDGEFQCVRVEWCKARACAMRWAEEVELLHEEMRCVLKFFEWQANWWVEQGDRRTEVDVECVEGIRAYATKQASIRRAFIDHFQTLWSPFL</sequence>
<reference evidence="1" key="1">
    <citation type="journal article" date="2020" name="New Phytol.">
        <title>Comparative genomics reveals dynamic genome evolution in host specialist ectomycorrhizal fungi.</title>
        <authorList>
            <person name="Lofgren L.A."/>
            <person name="Nguyen N.H."/>
            <person name="Vilgalys R."/>
            <person name="Ruytinx J."/>
            <person name="Liao H.L."/>
            <person name="Branco S."/>
            <person name="Kuo A."/>
            <person name="LaButti K."/>
            <person name="Lipzen A."/>
            <person name="Andreopoulos W."/>
            <person name="Pangilinan J."/>
            <person name="Riley R."/>
            <person name="Hundley H."/>
            <person name="Na H."/>
            <person name="Barry K."/>
            <person name="Grigoriev I.V."/>
            <person name="Stajich J.E."/>
            <person name="Kennedy P.G."/>
        </authorList>
    </citation>
    <scope>NUCLEOTIDE SEQUENCE</scope>
    <source>
        <strain evidence="1">S12</strain>
    </source>
</reference>